<gene>
    <name evidence="3" type="ORF">GNZ18_29900</name>
</gene>
<evidence type="ECO:0000256" key="2">
    <source>
        <dbReference type="SAM" id="Phobius"/>
    </source>
</evidence>
<organism evidence="3 4">
    <name type="scientific">Actinomadura litoris</name>
    <dbReference type="NCBI Taxonomy" id="2678616"/>
    <lineage>
        <taxon>Bacteria</taxon>
        <taxon>Bacillati</taxon>
        <taxon>Actinomycetota</taxon>
        <taxon>Actinomycetes</taxon>
        <taxon>Streptosporangiales</taxon>
        <taxon>Thermomonosporaceae</taxon>
        <taxon>Actinomadura</taxon>
    </lineage>
</organism>
<reference evidence="3 4" key="1">
    <citation type="submission" date="2019-11" db="EMBL/GenBank/DDBJ databases">
        <authorList>
            <person name="Cao P."/>
        </authorList>
    </citation>
    <scope>NUCLEOTIDE SEQUENCE [LARGE SCALE GENOMIC DNA]</scope>
    <source>
        <strain evidence="3 4">NEAU-AAG5</strain>
    </source>
</reference>
<keyword evidence="4" id="KW-1185">Reference proteome</keyword>
<feature type="transmembrane region" description="Helical" evidence="2">
    <location>
        <begin position="152"/>
        <end position="171"/>
    </location>
</feature>
<name>A0A7K1L8L7_9ACTN</name>
<keyword evidence="2" id="KW-0812">Transmembrane</keyword>
<protein>
    <submittedName>
        <fullName evidence="3">Uncharacterized protein</fullName>
    </submittedName>
</protein>
<keyword evidence="2" id="KW-1133">Transmembrane helix</keyword>
<dbReference type="RefSeq" id="WP_156219966.1">
    <property type="nucleotide sequence ID" value="NZ_WOFH01000012.1"/>
</dbReference>
<sequence length="226" mass="24250">MGVGDVKKLLGMHGIELIDAAAQMVGQAPPSQMSRPMTTPDPKLLRPTQDEWWRASDHLTAHIEEVRTHVSVVLANWDVPAGFETYMNKMIQLLQDQQAAVRGVSWHLDAVGEALQKAKDDTEEKISEVAAGIAAGIIGAVVGSAFSLGAASAIGLGFLIAFITGFLTWLVNRANIQKSLLSAQNGQLENLKKLVSRESLAKVTPPDPPNLSRVKGFSSIHEPDGV</sequence>
<feature type="region of interest" description="Disordered" evidence="1">
    <location>
        <begin position="201"/>
        <end position="226"/>
    </location>
</feature>
<dbReference type="Proteomes" id="UP000432015">
    <property type="component" value="Unassembled WGS sequence"/>
</dbReference>
<dbReference type="AlphaFoldDB" id="A0A7K1L8L7"/>
<accession>A0A7K1L8L7</accession>
<evidence type="ECO:0000313" key="3">
    <source>
        <dbReference type="EMBL" id="MUN40787.1"/>
    </source>
</evidence>
<feature type="transmembrane region" description="Helical" evidence="2">
    <location>
        <begin position="126"/>
        <end position="146"/>
    </location>
</feature>
<proteinExistence type="predicted"/>
<evidence type="ECO:0000313" key="4">
    <source>
        <dbReference type="Proteomes" id="UP000432015"/>
    </source>
</evidence>
<dbReference type="EMBL" id="WOFH01000012">
    <property type="protein sequence ID" value="MUN40787.1"/>
    <property type="molecule type" value="Genomic_DNA"/>
</dbReference>
<comment type="caution">
    <text evidence="3">The sequence shown here is derived from an EMBL/GenBank/DDBJ whole genome shotgun (WGS) entry which is preliminary data.</text>
</comment>
<evidence type="ECO:0000256" key="1">
    <source>
        <dbReference type="SAM" id="MobiDB-lite"/>
    </source>
</evidence>
<keyword evidence="2" id="KW-0472">Membrane</keyword>